<dbReference type="Proteomes" id="UP000717515">
    <property type="component" value="Unassembled WGS sequence"/>
</dbReference>
<dbReference type="InterPro" id="IPR012337">
    <property type="entry name" value="RNaseH-like_sf"/>
</dbReference>
<evidence type="ECO:0000256" key="2">
    <source>
        <dbReference type="ARBA" id="ARBA00022552"/>
    </source>
</evidence>
<dbReference type="InterPro" id="IPR010997">
    <property type="entry name" value="HRDC-like_sf"/>
</dbReference>
<keyword evidence="5" id="KW-0271">Exosome</keyword>
<evidence type="ECO:0000313" key="12">
    <source>
        <dbReference type="Proteomes" id="UP000717515"/>
    </source>
</evidence>
<keyword evidence="4" id="KW-0378">Hydrolase</keyword>
<dbReference type="SMART" id="SM00341">
    <property type="entry name" value="HRDC"/>
    <property type="match status" value="1"/>
</dbReference>
<dbReference type="InterPro" id="IPR044876">
    <property type="entry name" value="HRDC_dom_sf"/>
</dbReference>
<proteinExistence type="inferred from homology"/>
<dbReference type="SMART" id="SM00474">
    <property type="entry name" value="35EXOc"/>
    <property type="match status" value="1"/>
</dbReference>
<comment type="similarity">
    <text evidence="8">Belongs to the exosome component 10/RRP6 family.</text>
</comment>
<dbReference type="PANTHER" id="PTHR12124">
    <property type="entry name" value="POLYMYOSITIS/SCLERODERMA AUTOANTIGEN-RELATED"/>
    <property type="match status" value="1"/>
</dbReference>
<gene>
    <name evidence="11" type="ORF">KVV02_006925</name>
</gene>
<dbReference type="PANTHER" id="PTHR12124:SF47">
    <property type="entry name" value="EXOSOME COMPONENT 10"/>
    <property type="match status" value="1"/>
</dbReference>
<reference evidence="11" key="1">
    <citation type="submission" date="2021-07" db="EMBL/GenBank/DDBJ databases">
        <title>Draft genome of Mortierella alpina, strain LL118, isolated from an aspen leaf litter sample.</title>
        <authorList>
            <person name="Yang S."/>
            <person name="Vinatzer B.A."/>
        </authorList>
    </citation>
    <scope>NUCLEOTIDE SEQUENCE</scope>
    <source>
        <strain evidence="11">LL118</strain>
    </source>
</reference>
<evidence type="ECO:0000259" key="10">
    <source>
        <dbReference type="PROSITE" id="PS50967"/>
    </source>
</evidence>
<dbReference type="InterPro" id="IPR002121">
    <property type="entry name" value="HRDC_dom"/>
</dbReference>
<feature type="domain" description="HRDC" evidence="10">
    <location>
        <begin position="438"/>
        <end position="518"/>
    </location>
</feature>
<dbReference type="EMBL" id="JAIFTL010000276">
    <property type="protein sequence ID" value="KAG9320585.1"/>
    <property type="molecule type" value="Genomic_DNA"/>
</dbReference>
<feature type="region of interest" description="Disordered" evidence="9">
    <location>
        <begin position="554"/>
        <end position="577"/>
    </location>
</feature>
<comment type="subcellular location">
    <subcellularLocation>
        <location evidence="1">Nucleus</location>
    </subcellularLocation>
</comment>
<dbReference type="GO" id="GO:0071044">
    <property type="term" value="P:histone mRNA catabolic process"/>
    <property type="evidence" value="ECO:0007669"/>
    <property type="project" value="TreeGrafter"/>
</dbReference>
<keyword evidence="3" id="KW-0540">Nuclease</keyword>
<dbReference type="FunFam" id="3.30.420.10:FF:000059">
    <property type="entry name" value="Exosome complex exonuclease Rrp6"/>
    <property type="match status" value="1"/>
</dbReference>
<keyword evidence="2" id="KW-0698">rRNA processing</keyword>
<dbReference type="InterPro" id="IPR049559">
    <property type="entry name" value="Rrp6p-like_exo"/>
</dbReference>
<evidence type="ECO:0000256" key="5">
    <source>
        <dbReference type="ARBA" id="ARBA00022835"/>
    </source>
</evidence>
<protein>
    <recommendedName>
        <fullName evidence="10">HRDC domain-containing protein</fullName>
    </recommendedName>
</protein>
<dbReference type="GO" id="GO:0071051">
    <property type="term" value="P:poly(A)-dependent snoRNA 3'-end processing"/>
    <property type="evidence" value="ECO:0007669"/>
    <property type="project" value="TreeGrafter"/>
</dbReference>
<feature type="compositionally biased region" description="Low complexity" evidence="9">
    <location>
        <begin position="763"/>
        <end position="778"/>
    </location>
</feature>
<keyword evidence="7" id="KW-0539">Nucleus</keyword>
<dbReference type="SUPFAM" id="SSF47819">
    <property type="entry name" value="HRDC-like"/>
    <property type="match status" value="1"/>
</dbReference>
<dbReference type="Gene3D" id="3.30.420.10">
    <property type="entry name" value="Ribonuclease H-like superfamily/Ribonuclease H"/>
    <property type="match status" value="1"/>
</dbReference>
<dbReference type="SUPFAM" id="SSF53098">
    <property type="entry name" value="Ribonuclease H-like"/>
    <property type="match status" value="1"/>
</dbReference>
<sequence>MATSNIVADFEAWQGALFSTLVKATKAANAIPAGDVSFYRTLDRAFAVNMDDASNATLELCNGLLQQAGGPEGEVLNDSDDFKDRFHLITDAVDNLLEKVDVALDEMKSPKKKGNALVPQSAPVVALAKSNKLEYKLIHAQNIARPQLRFPDPVDNSSSPFVRKITSKPNAKVDLNYGMDPQSHPYEYEITHLEYPQHMFDQRPEQLYLPFDSTSAIWVETEEQLQDMCKSLEMQREIAIDLEHHNYRSFQGFVCLMQISTRDQDYVVDTLELRGSLHALNKSFTDPNIVKVLHGAESDIIWLQRDFGVYIVNLFDTYHATKLLEFGSHSLAHLLKLYADYDADKRYQLADWRIRPLPKEMLSYARSDTHFLLYIYDRMRNTLLDKSNPTTHNLLHATLKRSSETSLRRHEKETYDAEGGDGPNGWRNMYSKWNRSLNNQQFAVFKALHAWRDQTARDEDESIRYVLPNHMLFTLAEKMPEEAAKVLACCNPVPPLVKMNATDIAFLISRTRASVLPVMGGFKPVEIEVPVHVRFDPKTGLQGTEEGIKAAALASGSTTTSFSTRPTPLEKAGEAQGGRVVAAASSSLFGRGGSQTLLEPKLLQDPTPLMAKTSGLFGGSSSTKPSTAEEEAQELAKRLRQELEVKPLRPAPVFALVGTEASVAVSAVTEEANKIEEQEQEQDVLFTPQEDRVTKQKRTDVLLLSNMSKKRSRAIDEERAELEQEKTGSDVSTAIAVGGEEGEVDVVEIKKKKKKSSKKDKGLLSSDAASTPSSSAPASDDEAFKPFDYSNAPMSVVEQTIANSSKRKQKKKADANAPAEPFDPYTKLVEKADFKKKDATFSRTPKSGARSMTFGKK</sequence>
<dbReference type="AlphaFoldDB" id="A0A9P7ZZD9"/>
<evidence type="ECO:0000313" key="11">
    <source>
        <dbReference type="EMBL" id="KAG9320585.1"/>
    </source>
</evidence>
<dbReference type="InterPro" id="IPR036397">
    <property type="entry name" value="RNaseH_sf"/>
</dbReference>
<evidence type="ECO:0000256" key="3">
    <source>
        <dbReference type="ARBA" id="ARBA00022722"/>
    </source>
</evidence>
<dbReference type="GO" id="GO:0071038">
    <property type="term" value="P:TRAMP-dependent tRNA surveillance pathway"/>
    <property type="evidence" value="ECO:0007669"/>
    <property type="project" value="TreeGrafter"/>
</dbReference>
<dbReference type="FunFam" id="1.10.150.80:FF:000001">
    <property type="entry name" value="Putative exosome component 10"/>
    <property type="match status" value="1"/>
</dbReference>
<dbReference type="GO" id="GO:0071039">
    <property type="term" value="P:nuclear polyadenylation-dependent CUT catabolic process"/>
    <property type="evidence" value="ECO:0007669"/>
    <property type="project" value="TreeGrafter"/>
</dbReference>
<feature type="region of interest" description="Disordered" evidence="9">
    <location>
        <begin position="836"/>
        <end position="857"/>
    </location>
</feature>
<dbReference type="CDD" id="cd06147">
    <property type="entry name" value="Rrp6p_like_exo"/>
    <property type="match status" value="1"/>
</dbReference>
<dbReference type="InterPro" id="IPR012588">
    <property type="entry name" value="Exosome-assoc_fac_Rrp6_N"/>
</dbReference>
<dbReference type="GO" id="GO:0000175">
    <property type="term" value="F:3'-5'-RNA exonuclease activity"/>
    <property type="evidence" value="ECO:0007669"/>
    <property type="project" value="InterPro"/>
</dbReference>
<organism evidence="11 12">
    <name type="scientific">Mortierella alpina</name>
    <name type="common">Oleaginous fungus</name>
    <name type="synonym">Mortierella renispora</name>
    <dbReference type="NCBI Taxonomy" id="64518"/>
    <lineage>
        <taxon>Eukaryota</taxon>
        <taxon>Fungi</taxon>
        <taxon>Fungi incertae sedis</taxon>
        <taxon>Mucoromycota</taxon>
        <taxon>Mortierellomycotina</taxon>
        <taxon>Mortierellomycetes</taxon>
        <taxon>Mortierellales</taxon>
        <taxon>Mortierellaceae</taxon>
        <taxon>Mortierella</taxon>
    </lineage>
</organism>
<dbReference type="GO" id="GO:0071035">
    <property type="term" value="P:nuclear polyadenylation-dependent rRNA catabolic process"/>
    <property type="evidence" value="ECO:0007669"/>
    <property type="project" value="TreeGrafter"/>
</dbReference>
<accession>A0A9P7ZZD9</accession>
<feature type="compositionally biased region" description="Low complexity" evidence="9">
    <location>
        <begin position="554"/>
        <end position="564"/>
    </location>
</feature>
<dbReference type="GO" id="GO:0071040">
    <property type="term" value="P:nuclear polyadenylation-dependent antisense transcript catabolic process"/>
    <property type="evidence" value="ECO:0007669"/>
    <property type="project" value="TreeGrafter"/>
</dbReference>
<name>A0A9P7ZZD9_MORAP</name>
<dbReference type="GO" id="GO:0000467">
    <property type="term" value="P:exonucleolytic trimming to generate mature 3'-end of 5.8S rRNA from tricistronic rRNA transcript (SSU-rRNA, 5.8S rRNA, LSU-rRNA)"/>
    <property type="evidence" value="ECO:0007669"/>
    <property type="project" value="InterPro"/>
</dbReference>
<evidence type="ECO:0000256" key="8">
    <source>
        <dbReference type="ARBA" id="ARBA00043957"/>
    </source>
</evidence>
<dbReference type="PROSITE" id="PS50967">
    <property type="entry name" value="HRDC"/>
    <property type="match status" value="1"/>
</dbReference>
<comment type="caution">
    <text evidence="11">The sequence shown here is derived from an EMBL/GenBank/DDBJ whole genome shotgun (WGS) entry which is preliminary data.</text>
</comment>
<dbReference type="GO" id="GO:0005730">
    <property type="term" value="C:nucleolus"/>
    <property type="evidence" value="ECO:0007669"/>
    <property type="project" value="TreeGrafter"/>
</dbReference>
<evidence type="ECO:0000256" key="1">
    <source>
        <dbReference type="ARBA" id="ARBA00004123"/>
    </source>
</evidence>
<dbReference type="Pfam" id="PF00570">
    <property type="entry name" value="HRDC"/>
    <property type="match status" value="1"/>
</dbReference>
<dbReference type="GO" id="GO:0003727">
    <property type="term" value="F:single-stranded RNA binding"/>
    <property type="evidence" value="ECO:0007669"/>
    <property type="project" value="TreeGrafter"/>
</dbReference>
<feature type="region of interest" description="Disordered" evidence="9">
    <location>
        <begin position="709"/>
        <end position="824"/>
    </location>
</feature>
<dbReference type="GO" id="GO:0071036">
    <property type="term" value="P:nuclear polyadenylation-dependent snoRNA catabolic process"/>
    <property type="evidence" value="ECO:0007669"/>
    <property type="project" value="TreeGrafter"/>
</dbReference>
<evidence type="ECO:0000256" key="4">
    <source>
        <dbReference type="ARBA" id="ARBA00022801"/>
    </source>
</evidence>
<dbReference type="GO" id="GO:0000166">
    <property type="term" value="F:nucleotide binding"/>
    <property type="evidence" value="ECO:0007669"/>
    <property type="project" value="InterPro"/>
</dbReference>
<dbReference type="InterPro" id="IPR002562">
    <property type="entry name" value="3'-5'_exonuclease_dom"/>
</dbReference>
<dbReference type="Pfam" id="PF01612">
    <property type="entry name" value="DNA_pol_A_exo1"/>
    <property type="match status" value="1"/>
</dbReference>
<keyword evidence="6" id="KW-0269">Exonuclease</keyword>
<dbReference type="Gene3D" id="1.10.150.80">
    <property type="entry name" value="HRDC domain"/>
    <property type="match status" value="1"/>
</dbReference>
<evidence type="ECO:0000256" key="6">
    <source>
        <dbReference type="ARBA" id="ARBA00022839"/>
    </source>
</evidence>
<dbReference type="InterPro" id="IPR045092">
    <property type="entry name" value="Rrp6-like"/>
</dbReference>
<feature type="compositionally biased region" description="Basic and acidic residues" evidence="9">
    <location>
        <begin position="713"/>
        <end position="728"/>
    </location>
</feature>
<evidence type="ECO:0000256" key="9">
    <source>
        <dbReference type="SAM" id="MobiDB-lite"/>
    </source>
</evidence>
<dbReference type="GO" id="GO:0000176">
    <property type="term" value="C:nuclear exosome (RNase complex)"/>
    <property type="evidence" value="ECO:0007669"/>
    <property type="project" value="InterPro"/>
</dbReference>
<evidence type="ECO:0000256" key="7">
    <source>
        <dbReference type="ARBA" id="ARBA00023242"/>
    </source>
</evidence>
<dbReference type="Pfam" id="PF08066">
    <property type="entry name" value="PMC2NT"/>
    <property type="match status" value="1"/>
</dbReference>
<dbReference type="GO" id="GO:0071037">
    <property type="term" value="P:nuclear polyadenylation-dependent snRNA catabolic process"/>
    <property type="evidence" value="ECO:0007669"/>
    <property type="project" value="TreeGrafter"/>
</dbReference>